<protein>
    <recommendedName>
        <fullName evidence="4">Prolyl 4-hydroxylase alpha subunit domain-containing protein</fullName>
    </recommendedName>
</protein>
<evidence type="ECO:0000256" key="2">
    <source>
        <dbReference type="ARBA" id="ARBA00022964"/>
    </source>
</evidence>
<dbReference type="GO" id="GO:0005506">
    <property type="term" value="F:iron ion binding"/>
    <property type="evidence" value="ECO:0007669"/>
    <property type="project" value="InterPro"/>
</dbReference>
<evidence type="ECO:0000256" key="3">
    <source>
        <dbReference type="ARBA" id="ARBA00023002"/>
    </source>
</evidence>
<name>A0A1R4GCC3_BREDI</name>
<evidence type="ECO:0000313" key="6">
    <source>
        <dbReference type="Proteomes" id="UP000195766"/>
    </source>
</evidence>
<organism evidence="5 6">
    <name type="scientific">Brevundimonas diminuta 3F5N</name>
    <dbReference type="NCBI Taxonomy" id="1255603"/>
    <lineage>
        <taxon>Bacteria</taxon>
        <taxon>Pseudomonadati</taxon>
        <taxon>Pseudomonadota</taxon>
        <taxon>Alphaproteobacteria</taxon>
        <taxon>Caulobacterales</taxon>
        <taxon>Caulobacteraceae</taxon>
        <taxon>Brevundimonas</taxon>
    </lineage>
</organism>
<dbReference type="GO" id="GO:0031418">
    <property type="term" value="F:L-ascorbic acid binding"/>
    <property type="evidence" value="ECO:0007669"/>
    <property type="project" value="InterPro"/>
</dbReference>
<dbReference type="GO" id="GO:0005737">
    <property type="term" value="C:cytoplasm"/>
    <property type="evidence" value="ECO:0007669"/>
    <property type="project" value="TreeGrafter"/>
</dbReference>
<keyword evidence="3" id="KW-0560">Oxidoreductase</keyword>
<gene>
    <name evidence="5" type="ORF">FM111_11430</name>
</gene>
<reference evidence="5 6" key="1">
    <citation type="submission" date="2017-02" db="EMBL/GenBank/DDBJ databases">
        <authorList>
            <person name="Peterson S.W."/>
        </authorList>
    </citation>
    <scope>NUCLEOTIDE SEQUENCE [LARGE SCALE GENOMIC DNA]</scope>
    <source>
        <strain evidence="5 6">3F5N</strain>
    </source>
</reference>
<dbReference type="SMART" id="SM00702">
    <property type="entry name" value="P4Hc"/>
    <property type="match status" value="1"/>
</dbReference>
<dbReference type="AlphaFoldDB" id="A0A1R4GCC3"/>
<dbReference type="Pfam" id="PF13661">
    <property type="entry name" value="2OG-FeII_Oxy_4"/>
    <property type="match status" value="1"/>
</dbReference>
<accession>A0A1R4GCC3</accession>
<dbReference type="InterPro" id="IPR051842">
    <property type="entry name" value="uS12_prolyl_hydroxylase"/>
</dbReference>
<keyword evidence="2" id="KW-0223">Dioxygenase</keyword>
<dbReference type="PANTHER" id="PTHR12117">
    <property type="entry name" value="HISTONE ACETYLTRANSFERASE COMPLEX"/>
    <property type="match status" value="1"/>
</dbReference>
<evidence type="ECO:0000256" key="1">
    <source>
        <dbReference type="ARBA" id="ARBA00001961"/>
    </source>
</evidence>
<feature type="domain" description="Prolyl 4-hydroxylase alpha subunit" evidence="4">
    <location>
        <begin position="25"/>
        <end position="238"/>
    </location>
</feature>
<dbReference type="PANTHER" id="PTHR12117:SF0">
    <property type="entry name" value="PROLYL 3-HYDROXYLASE OGFOD1"/>
    <property type="match status" value="1"/>
</dbReference>
<dbReference type="GO" id="GO:0006449">
    <property type="term" value="P:regulation of translational termination"/>
    <property type="evidence" value="ECO:0007669"/>
    <property type="project" value="TreeGrafter"/>
</dbReference>
<dbReference type="InterPro" id="IPR039558">
    <property type="entry name" value="TPA1/OFD1_N"/>
</dbReference>
<sequence>MIPAGGLALNPALVAADHAEIYARDGMVQIGDFLTEESAEWLASTLERATPWQLALSHQGRGQMLKAEDARALGGAELQRRVAAASADAANGFAFVYQAYPIISALLDGEDPGHPTHVLAEFFNSPTFLAFARAVTREPNLTKIDAQATCFQPGNFLTLHDDTGDGERRAAYTLGLTREWRGDWGGQLLFHDAGGDVLRGFKPRFNAWTVFRTPQLHSVSQVANYAAKPRLTVTGWLRDDPPQNPR</sequence>
<evidence type="ECO:0000313" key="5">
    <source>
        <dbReference type="EMBL" id="SJM65695.1"/>
    </source>
</evidence>
<dbReference type="Gene3D" id="2.60.120.620">
    <property type="entry name" value="q2cbj1_9rhob like domain"/>
    <property type="match status" value="1"/>
</dbReference>
<dbReference type="OrthoDB" id="9783171at2"/>
<dbReference type="RefSeq" id="WP_087141092.1">
    <property type="nucleotide sequence ID" value="NZ_FUIE01000058.1"/>
</dbReference>
<dbReference type="Proteomes" id="UP000195766">
    <property type="component" value="Unassembled WGS sequence"/>
</dbReference>
<comment type="cofactor">
    <cofactor evidence="1">
        <name>L-ascorbate</name>
        <dbReference type="ChEBI" id="CHEBI:38290"/>
    </cofactor>
</comment>
<dbReference type="GO" id="GO:0031543">
    <property type="term" value="F:peptidyl-proline dioxygenase activity"/>
    <property type="evidence" value="ECO:0007669"/>
    <property type="project" value="TreeGrafter"/>
</dbReference>
<dbReference type="EMBL" id="FUIE01000058">
    <property type="protein sequence ID" value="SJM65695.1"/>
    <property type="molecule type" value="Genomic_DNA"/>
</dbReference>
<dbReference type="InterPro" id="IPR006620">
    <property type="entry name" value="Pro_4_hyd_alph"/>
</dbReference>
<proteinExistence type="predicted"/>
<evidence type="ECO:0000259" key="4">
    <source>
        <dbReference type="SMART" id="SM00702"/>
    </source>
</evidence>